<comment type="caution">
    <text evidence="1">The sequence shown here is derived from an EMBL/GenBank/DDBJ whole genome shotgun (WGS) entry which is preliminary data.</text>
</comment>
<dbReference type="InterPro" id="IPR054257">
    <property type="entry name" value="DUF6988"/>
</dbReference>
<reference evidence="1 2" key="1">
    <citation type="submission" date="2024-11" db="EMBL/GenBank/DDBJ databases">
        <authorList>
            <person name="Mikucki A.G."/>
            <person name="Kahler C.M."/>
        </authorList>
    </citation>
    <scope>NUCLEOTIDE SEQUENCE [LARGE SCALE GENOMIC DNA]</scope>
    <source>
        <strain evidence="1 2">EXNM717</strain>
    </source>
</reference>
<proteinExistence type="predicted"/>
<dbReference type="RefSeq" id="WP_377081719.1">
    <property type="nucleotide sequence ID" value="NZ_JBJGEB010000016.1"/>
</dbReference>
<organism evidence="1 2">
    <name type="scientific">Neisseria oralis</name>
    <dbReference type="NCBI Taxonomy" id="1107316"/>
    <lineage>
        <taxon>Bacteria</taxon>
        <taxon>Pseudomonadati</taxon>
        <taxon>Pseudomonadota</taxon>
        <taxon>Betaproteobacteria</taxon>
        <taxon>Neisseriales</taxon>
        <taxon>Neisseriaceae</taxon>
        <taxon>Neisseria</taxon>
    </lineage>
</organism>
<name>A0ABW8Q639_9NEIS</name>
<keyword evidence="2" id="KW-1185">Reference proteome</keyword>
<evidence type="ECO:0000313" key="1">
    <source>
        <dbReference type="EMBL" id="MFK7643050.1"/>
    </source>
</evidence>
<evidence type="ECO:0000313" key="2">
    <source>
        <dbReference type="Proteomes" id="UP001621964"/>
    </source>
</evidence>
<protein>
    <submittedName>
        <fullName evidence="1">DUF6988 family protein</fullName>
    </submittedName>
</protein>
<dbReference type="Proteomes" id="UP001621964">
    <property type="component" value="Unassembled WGS sequence"/>
</dbReference>
<sequence>MKQFLAKSEEFCNAMFREIKKIPCTDETEPRISATLIMADISSEHHSAILTLARNGNFISSTSLLRLQYEALLRAYWLYWYAKDERVDALHQPISEQNVKKIENWMPNITEMLADLNKAVDAGKLPNKAVQLFQEFRERHIKPTNSFIHGGMYAFNRQRDGYIEPMLIQIVQNSNGIQTLNAMLQGTMCDGSGLSLFPIVQMQYLYMDCLPMDLDKIIQKFYSKEVTSL</sequence>
<dbReference type="EMBL" id="JBJGEB010000016">
    <property type="protein sequence ID" value="MFK7643050.1"/>
    <property type="molecule type" value="Genomic_DNA"/>
</dbReference>
<gene>
    <name evidence="1" type="ORF">ACI43T_11240</name>
</gene>
<dbReference type="Pfam" id="PF22491">
    <property type="entry name" value="DUF6988"/>
    <property type="match status" value="1"/>
</dbReference>
<accession>A0ABW8Q639</accession>